<keyword evidence="2" id="KW-0226">DNA condensation</keyword>
<dbReference type="InterPro" id="IPR000119">
    <property type="entry name" value="Hist_DNA-bd"/>
</dbReference>
<comment type="similarity">
    <text evidence="1 4">Belongs to the bacterial histone-like protein family.</text>
</comment>
<accession>D5WRJ7</accession>
<dbReference type="PANTHER" id="PTHR33175">
    <property type="entry name" value="DNA-BINDING PROTEIN HU"/>
    <property type="match status" value="1"/>
</dbReference>
<proteinExistence type="inferred from homology"/>
<dbReference type="KEGG" id="bts:Btus_0080"/>
<dbReference type="InterPro" id="IPR020816">
    <property type="entry name" value="Histone-like_DNA-bd_CS"/>
</dbReference>
<evidence type="ECO:0000313" key="5">
    <source>
        <dbReference type="EMBL" id="ADG04858.1"/>
    </source>
</evidence>
<evidence type="ECO:0000256" key="1">
    <source>
        <dbReference type="ARBA" id="ARBA00010529"/>
    </source>
</evidence>
<name>D5WRJ7_KYRT2</name>
<reference evidence="5 6" key="1">
    <citation type="journal article" date="2011" name="Stand. Genomic Sci.">
        <title>Complete genome sequence of the thermophilic, hydrogen-oxidizing Bacillus tusciae type strain (T2) and reclassification in the new genus, Kyrpidia gen. nov. as Kyrpidia tusciae comb. nov. and emendation of the family Alicyclobacillaceae da Costa and Rainey, 2010.</title>
        <authorList>
            <person name="Klenk H.P."/>
            <person name="Lapidus A."/>
            <person name="Chertkov O."/>
            <person name="Copeland A."/>
            <person name="Del Rio T.G."/>
            <person name="Nolan M."/>
            <person name="Lucas S."/>
            <person name="Chen F."/>
            <person name="Tice H."/>
            <person name="Cheng J.F."/>
            <person name="Han C."/>
            <person name="Bruce D."/>
            <person name="Goodwin L."/>
            <person name="Pitluck S."/>
            <person name="Pati A."/>
            <person name="Ivanova N."/>
            <person name="Mavromatis K."/>
            <person name="Daum C."/>
            <person name="Chen A."/>
            <person name="Palaniappan K."/>
            <person name="Chang Y.J."/>
            <person name="Land M."/>
            <person name="Hauser L."/>
            <person name="Jeffries C.D."/>
            <person name="Detter J.C."/>
            <person name="Rohde M."/>
            <person name="Abt B."/>
            <person name="Pukall R."/>
            <person name="Goker M."/>
            <person name="Bristow J."/>
            <person name="Markowitz V."/>
            <person name="Hugenholtz P."/>
            <person name="Eisen J.A."/>
        </authorList>
    </citation>
    <scope>NUCLEOTIDE SEQUENCE [LARGE SCALE GENOMIC DNA]</scope>
    <source>
        <strain evidence="5 6">DSM 2912</strain>
    </source>
</reference>
<evidence type="ECO:0000256" key="4">
    <source>
        <dbReference type="RuleBase" id="RU003939"/>
    </source>
</evidence>
<dbReference type="Pfam" id="PF00216">
    <property type="entry name" value="Bac_DNA_binding"/>
    <property type="match status" value="1"/>
</dbReference>
<dbReference type="GO" id="GO:0030261">
    <property type="term" value="P:chromosome condensation"/>
    <property type="evidence" value="ECO:0007669"/>
    <property type="project" value="UniProtKB-KW"/>
</dbReference>
<dbReference type="Proteomes" id="UP000002368">
    <property type="component" value="Chromosome"/>
</dbReference>
<dbReference type="GO" id="GO:0003677">
    <property type="term" value="F:DNA binding"/>
    <property type="evidence" value="ECO:0007669"/>
    <property type="project" value="UniProtKB-KW"/>
</dbReference>
<dbReference type="AlphaFoldDB" id="D5WRJ7"/>
<dbReference type="PROSITE" id="PS00045">
    <property type="entry name" value="HISTONE_LIKE"/>
    <property type="match status" value="1"/>
</dbReference>
<dbReference type="HOGENOM" id="CLU_105066_3_1_9"/>
<dbReference type="SUPFAM" id="SSF47729">
    <property type="entry name" value="IHF-like DNA-binding proteins"/>
    <property type="match status" value="1"/>
</dbReference>
<dbReference type="SMART" id="SM00411">
    <property type="entry name" value="BHL"/>
    <property type="match status" value="1"/>
</dbReference>
<organism evidence="5 6">
    <name type="scientific">Kyrpidia tusciae (strain DSM 2912 / NBRC 15312 / T2)</name>
    <name type="common">Bacillus tusciae</name>
    <dbReference type="NCBI Taxonomy" id="562970"/>
    <lineage>
        <taxon>Bacteria</taxon>
        <taxon>Bacillati</taxon>
        <taxon>Bacillota</taxon>
        <taxon>Bacilli</taxon>
        <taxon>Bacillales</taxon>
        <taxon>Alicyclobacillaceae</taxon>
        <taxon>Kyrpidia</taxon>
    </lineage>
</organism>
<protein>
    <submittedName>
        <fullName evidence="5">Histone family protein DNA-binding protein</fullName>
    </submittedName>
</protein>
<dbReference type="PANTHER" id="PTHR33175:SF3">
    <property type="entry name" value="DNA-BINDING PROTEIN HU-BETA"/>
    <property type="match status" value="1"/>
</dbReference>
<evidence type="ECO:0000256" key="3">
    <source>
        <dbReference type="ARBA" id="ARBA00023125"/>
    </source>
</evidence>
<dbReference type="EMBL" id="CP002017">
    <property type="protein sequence ID" value="ADG04858.1"/>
    <property type="molecule type" value="Genomic_DNA"/>
</dbReference>
<dbReference type="InterPro" id="IPR010992">
    <property type="entry name" value="IHF-like_DNA-bd_dom_sf"/>
</dbReference>
<evidence type="ECO:0000313" key="6">
    <source>
        <dbReference type="Proteomes" id="UP000002368"/>
    </source>
</evidence>
<dbReference type="STRING" id="562970.Btus_0080"/>
<dbReference type="PRINTS" id="PR01727">
    <property type="entry name" value="DNABINDINGHU"/>
</dbReference>
<keyword evidence="6" id="KW-1185">Reference proteome</keyword>
<dbReference type="CDD" id="cd13831">
    <property type="entry name" value="HU"/>
    <property type="match status" value="1"/>
</dbReference>
<keyword evidence="3 5" id="KW-0238">DNA-binding</keyword>
<dbReference type="GO" id="GO:0005829">
    <property type="term" value="C:cytosol"/>
    <property type="evidence" value="ECO:0007669"/>
    <property type="project" value="TreeGrafter"/>
</dbReference>
<sequence>MELIAKVAERSGLKKKEAEAAVNSVFDVIGEALAGGEKVQLVGFGTFEPRRRAARIGRNPQTGEEISIPESVVPAFKPGNKLKEVMK</sequence>
<gene>
    <name evidence="5" type="ordered locus">Btus_0080</name>
</gene>
<dbReference type="eggNOG" id="COG0776">
    <property type="taxonomic scope" value="Bacteria"/>
</dbReference>
<evidence type="ECO:0000256" key="2">
    <source>
        <dbReference type="ARBA" id="ARBA00023067"/>
    </source>
</evidence>
<dbReference type="Gene3D" id="4.10.520.10">
    <property type="entry name" value="IHF-like DNA-binding proteins"/>
    <property type="match status" value="1"/>
</dbReference>
<dbReference type="GO" id="GO:0030527">
    <property type="term" value="F:structural constituent of chromatin"/>
    <property type="evidence" value="ECO:0007669"/>
    <property type="project" value="InterPro"/>
</dbReference>